<name>A0A7R9BP48_9CRUS</name>
<feature type="transmembrane region" description="Helical" evidence="6">
    <location>
        <begin position="282"/>
        <end position="301"/>
    </location>
</feature>
<comment type="similarity">
    <text evidence="2">Belongs to the TDE1 family.</text>
</comment>
<feature type="transmembrane region" description="Helical" evidence="6">
    <location>
        <begin position="344"/>
        <end position="362"/>
    </location>
</feature>
<evidence type="ECO:0000256" key="6">
    <source>
        <dbReference type="SAM" id="Phobius"/>
    </source>
</evidence>
<keyword evidence="3 6" id="KW-0812">Transmembrane</keyword>
<evidence type="ECO:0000256" key="2">
    <source>
        <dbReference type="ARBA" id="ARBA00006665"/>
    </source>
</evidence>
<evidence type="ECO:0000313" key="7">
    <source>
        <dbReference type="EMBL" id="CAD7277439.1"/>
    </source>
</evidence>
<dbReference type="GO" id="GO:0016020">
    <property type="term" value="C:membrane"/>
    <property type="evidence" value="ECO:0007669"/>
    <property type="project" value="UniProtKB-SubCell"/>
</dbReference>
<keyword evidence="8" id="KW-1185">Reference proteome</keyword>
<feature type="non-terminal residue" evidence="7">
    <location>
        <position position="1"/>
    </location>
</feature>
<feature type="transmembrane region" description="Helical" evidence="6">
    <location>
        <begin position="136"/>
        <end position="156"/>
    </location>
</feature>
<evidence type="ECO:0000256" key="5">
    <source>
        <dbReference type="ARBA" id="ARBA00023136"/>
    </source>
</evidence>
<keyword evidence="5 6" id="KW-0472">Membrane</keyword>
<dbReference type="PANTHER" id="PTHR10383">
    <property type="entry name" value="SERINE INCORPORATOR"/>
    <property type="match status" value="1"/>
</dbReference>
<comment type="subcellular location">
    <subcellularLocation>
        <location evidence="1">Membrane</location>
        <topology evidence="1">Multi-pass membrane protein</topology>
    </subcellularLocation>
</comment>
<dbReference type="EMBL" id="OA882945">
    <property type="protein sequence ID" value="CAD7277439.1"/>
    <property type="molecule type" value="Genomic_DNA"/>
</dbReference>
<gene>
    <name evidence="7" type="ORF">NMOB1V02_LOCUS5172</name>
</gene>
<accession>A0A7R9BP48</accession>
<dbReference type="AlphaFoldDB" id="A0A7R9BP48"/>
<protein>
    <submittedName>
        <fullName evidence="7">Uncharacterized protein</fullName>
    </submittedName>
</protein>
<feature type="transmembrane region" description="Helical" evidence="6">
    <location>
        <begin position="199"/>
        <end position="217"/>
    </location>
</feature>
<reference evidence="7" key="1">
    <citation type="submission" date="2020-11" db="EMBL/GenBank/DDBJ databases">
        <authorList>
            <person name="Tran Van P."/>
        </authorList>
    </citation>
    <scope>NUCLEOTIDE SEQUENCE</scope>
</reference>
<dbReference type="InterPro" id="IPR005016">
    <property type="entry name" value="TDE1/TMS"/>
</dbReference>
<evidence type="ECO:0000256" key="1">
    <source>
        <dbReference type="ARBA" id="ARBA00004141"/>
    </source>
</evidence>
<feature type="transmembrane region" description="Helical" evidence="6">
    <location>
        <begin position="49"/>
        <end position="67"/>
    </location>
</feature>
<evidence type="ECO:0000313" key="8">
    <source>
        <dbReference type="Proteomes" id="UP000678499"/>
    </source>
</evidence>
<organism evidence="7">
    <name type="scientific">Notodromas monacha</name>
    <dbReference type="NCBI Taxonomy" id="399045"/>
    <lineage>
        <taxon>Eukaryota</taxon>
        <taxon>Metazoa</taxon>
        <taxon>Ecdysozoa</taxon>
        <taxon>Arthropoda</taxon>
        <taxon>Crustacea</taxon>
        <taxon>Oligostraca</taxon>
        <taxon>Ostracoda</taxon>
        <taxon>Podocopa</taxon>
        <taxon>Podocopida</taxon>
        <taxon>Cypridocopina</taxon>
        <taxon>Cypridoidea</taxon>
        <taxon>Cyprididae</taxon>
        <taxon>Notodromas</taxon>
    </lineage>
</organism>
<keyword evidence="4 6" id="KW-1133">Transmembrane helix</keyword>
<dbReference type="Proteomes" id="UP000678499">
    <property type="component" value="Unassembled WGS sequence"/>
</dbReference>
<evidence type="ECO:0000256" key="4">
    <source>
        <dbReference type="ARBA" id="ARBA00022989"/>
    </source>
</evidence>
<feature type="transmembrane region" description="Helical" evidence="6">
    <location>
        <begin position="168"/>
        <end position="187"/>
    </location>
</feature>
<dbReference type="PANTHER" id="PTHR10383:SF48">
    <property type="entry name" value="SERINE INCORPORATOR 1-LIKE"/>
    <property type="match status" value="1"/>
</dbReference>
<dbReference type="OrthoDB" id="5963193at2759"/>
<proteinExistence type="inferred from homology"/>
<dbReference type="Pfam" id="PF03348">
    <property type="entry name" value="Serinc"/>
    <property type="match status" value="2"/>
</dbReference>
<dbReference type="EMBL" id="CAJPEX010000908">
    <property type="protein sequence ID" value="CAG0917591.1"/>
    <property type="molecule type" value="Genomic_DNA"/>
</dbReference>
<sequence>MVLNGSMMKEDKREHGCCYGQVSCCCGAQPSRLCCKFCPPIYLSVSTRLMYCLMLFLSTAVMCLMLLPQLSDFLKSELPDVVNICARVGAGEDCQNLRGYAAVYKLTLTSCVLHAVLGLATIGVKSSDSCRAKLHNGFWLFKFGAFGAMCYGVYVLPLMQMETFVEGLLLTSLALLCATGTGYYFLYEMFGEQCDFNRYVIYATCAVSVVSVILSLFPRFGGPRRGVFKAAGISAYACYLTWSALGSEPLEGEAVKSFLNPVENTTNLCFVAGFESEAVTNYVFPIMGISVMFFTVVYARVPIMEDMLCGINEDGFVSSIAEEGLEEINAGQRLLIDEAEGTRYSYPLFHLFFILASFYIMAQLTHWY</sequence>
<evidence type="ECO:0000256" key="3">
    <source>
        <dbReference type="ARBA" id="ARBA00022692"/>
    </source>
</evidence>
<feature type="transmembrane region" description="Helical" evidence="6">
    <location>
        <begin position="102"/>
        <end position="124"/>
    </location>
</feature>